<evidence type="ECO:0000313" key="3">
    <source>
        <dbReference type="Proteomes" id="UP001560045"/>
    </source>
</evidence>
<accession>A0ABV3XPZ6</accession>
<protein>
    <recommendedName>
        <fullName evidence="4">Chemotaxis protein</fullName>
    </recommendedName>
</protein>
<dbReference type="Proteomes" id="UP001560045">
    <property type="component" value="Unassembled WGS sequence"/>
</dbReference>
<keyword evidence="3" id="KW-1185">Reference proteome</keyword>
<feature type="compositionally biased region" description="Basic and acidic residues" evidence="1">
    <location>
        <begin position="34"/>
        <end position="49"/>
    </location>
</feature>
<comment type="caution">
    <text evidence="2">The sequence shown here is derived from an EMBL/GenBank/DDBJ whole genome shotgun (WGS) entry which is preliminary data.</text>
</comment>
<evidence type="ECO:0008006" key="4">
    <source>
        <dbReference type="Google" id="ProtNLM"/>
    </source>
</evidence>
<sequence>MTTHPGAGSVPPDDDTTSSSTDDGVPVGAADAEADARRSGASDDERPSDVGEGFLLDVDPGRSTDDGVPVGRADAEADRMRSGGDDDRV</sequence>
<feature type="compositionally biased region" description="Basic and acidic residues" evidence="1">
    <location>
        <begin position="73"/>
        <end position="89"/>
    </location>
</feature>
<feature type="region of interest" description="Disordered" evidence="1">
    <location>
        <begin position="1"/>
        <end position="89"/>
    </location>
</feature>
<dbReference type="RefSeq" id="WP_369210539.1">
    <property type="nucleotide sequence ID" value="NZ_JBFNXQ010000162.1"/>
</dbReference>
<evidence type="ECO:0000313" key="2">
    <source>
        <dbReference type="EMBL" id="MEX5721746.1"/>
    </source>
</evidence>
<proteinExistence type="predicted"/>
<reference evidence="2 3" key="1">
    <citation type="submission" date="2024-06" db="EMBL/GenBank/DDBJ databases">
        <title>Draft genome sequence of Geodermatophilus badlandi, a novel member of the Geodermatophilaceae isolated from badland sedimentary rocks in the Red desert, Wyoming, USA.</title>
        <authorList>
            <person name="Ben Tekaya S."/>
            <person name="Nouioui I."/>
            <person name="Flores G.M."/>
            <person name="Shaal M.N."/>
            <person name="Bredoire F."/>
            <person name="Basile F."/>
            <person name="Van Diepen L."/>
            <person name="Ward N.L."/>
        </authorList>
    </citation>
    <scope>NUCLEOTIDE SEQUENCE [LARGE SCALE GENOMIC DNA]</scope>
    <source>
        <strain evidence="2 3">WL48A</strain>
    </source>
</reference>
<gene>
    <name evidence="2" type="ORF">ABQ292_25690</name>
</gene>
<dbReference type="EMBL" id="JBFNXQ010000162">
    <property type="protein sequence ID" value="MEX5721746.1"/>
    <property type="molecule type" value="Genomic_DNA"/>
</dbReference>
<evidence type="ECO:0000256" key="1">
    <source>
        <dbReference type="SAM" id="MobiDB-lite"/>
    </source>
</evidence>
<name>A0ABV3XPZ6_9ACTN</name>
<feature type="compositionally biased region" description="Low complexity" evidence="1">
    <location>
        <begin position="17"/>
        <end position="27"/>
    </location>
</feature>
<organism evidence="2 3">
    <name type="scientific">Geodermatophilus maliterrae</name>
    <dbReference type="NCBI Taxonomy" id="3162531"/>
    <lineage>
        <taxon>Bacteria</taxon>
        <taxon>Bacillati</taxon>
        <taxon>Actinomycetota</taxon>
        <taxon>Actinomycetes</taxon>
        <taxon>Geodermatophilales</taxon>
        <taxon>Geodermatophilaceae</taxon>
        <taxon>Geodermatophilus</taxon>
    </lineage>
</organism>